<keyword evidence="2" id="KW-1185">Reference proteome</keyword>
<dbReference type="AlphaFoldDB" id="A0A8J6M7C6"/>
<dbReference type="EMBL" id="JACOPO010000006">
    <property type="protein sequence ID" value="MBC5723083.1"/>
    <property type="molecule type" value="Genomic_DNA"/>
</dbReference>
<sequence length="65" mass="7511">MKTPNETVRRITQRAMERHRLSQRGLAHEIGCGDGSIAKLLDEQEVRLTQEQWFYLMTLGGIKIV</sequence>
<dbReference type="RefSeq" id="WP_186852976.1">
    <property type="nucleotide sequence ID" value="NZ_JACOPO010000006.1"/>
</dbReference>
<dbReference type="Proteomes" id="UP000628736">
    <property type="component" value="Unassembled WGS sequence"/>
</dbReference>
<proteinExistence type="predicted"/>
<evidence type="ECO:0000313" key="2">
    <source>
        <dbReference type="Proteomes" id="UP000628736"/>
    </source>
</evidence>
<comment type="caution">
    <text evidence="1">The sequence shown here is derived from an EMBL/GenBank/DDBJ whole genome shotgun (WGS) entry which is preliminary data.</text>
</comment>
<protein>
    <submittedName>
        <fullName evidence="1">Uncharacterized protein</fullName>
    </submittedName>
</protein>
<name>A0A8J6M7C6_9FIRM</name>
<reference evidence="1" key="1">
    <citation type="submission" date="2020-08" db="EMBL/GenBank/DDBJ databases">
        <title>Genome public.</title>
        <authorList>
            <person name="Liu C."/>
            <person name="Sun Q."/>
        </authorList>
    </citation>
    <scope>NUCLEOTIDE SEQUENCE</scope>
    <source>
        <strain evidence="1">NSJ-23</strain>
    </source>
</reference>
<evidence type="ECO:0000313" key="1">
    <source>
        <dbReference type="EMBL" id="MBC5723083.1"/>
    </source>
</evidence>
<gene>
    <name evidence="1" type="ORF">H8S11_09680</name>
</gene>
<organism evidence="1 2">
    <name type="scientific">Flintibacter hominis</name>
    <dbReference type="NCBI Taxonomy" id="2763048"/>
    <lineage>
        <taxon>Bacteria</taxon>
        <taxon>Bacillati</taxon>
        <taxon>Bacillota</taxon>
        <taxon>Clostridia</taxon>
        <taxon>Eubacteriales</taxon>
        <taxon>Flintibacter</taxon>
    </lineage>
</organism>
<accession>A0A8J6M7C6</accession>